<reference evidence="2" key="1">
    <citation type="submission" date="2022-07" db="EMBL/GenBank/DDBJ databases">
        <authorList>
            <consortium name="Clinical and Environmental Microbiology Branch: Whole genome sequencing antimicrobial resistance pathogens in the healthcare setting"/>
        </authorList>
    </citation>
    <scope>NUCLEOTIDE SEQUENCE</scope>
    <source>
        <strain evidence="2">Stenotrophomonas_maltophilia_2021CK-00905</strain>
    </source>
</reference>
<gene>
    <name evidence="2" type="ORF">QEK83_001199</name>
</gene>
<dbReference type="Pfam" id="PF20327">
    <property type="entry name" value="DUF6622"/>
    <property type="match status" value="1"/>
</dbReference>
<dbReference type="InterPro" id="IPR046730">
    <property type="entry name" value="DUF6622"/>
</dbReference>
<organism evidence="2 3">
    <name type="scientific">Stenotrophomonas maltophilia</name>
    <name type="common">Pseudomonas maltophilia</name>
    <name type="synonym">Xanthomonas maltophilia</name>
    <dbReference type="NCBI Taxonomy" id="40324"/>
    <lineage>
        <taxon>Bacteria</taxon>
        <taxon>Pseudomonadati</taxon>
        <taxon>Pseudomonadota</taxon>
        <taxon>Gammaproteobacteria</taxon>
        <taxon>Lysobacterales</taxon>
        <taxon>Lysobacteraceae</taxon>
        <taxon>Stenotrophomonas</taxon>
        <taxon>Stenotrophomonas maltophilia group</taxon>
    </lineage>
</organism>
<comment type="caution">
    <text evidence="2">The sequence shown here is derived from an EMBL/GenBank/DDBJ whole genome shotgun (WGS) entry which is preliminary data.</text>
</comment>
<name>A0AAI9C9I5_STEMA</name>
<dbReference type="Proteomes" id="UP001214521">
    <property type="component" value="Unassembled WGS sequence"/>
</dbReference>
<proteinExistence type="predicted"/>
<keyword evidence="1" id="KW-0472">Membrane</keyword>
<sequence length="177" mass="19169">MNMLQHLASQTPIWGWLLLAFLVTRGIAAMKPAETSLQKLAIVPALFAVWGAWSISHRFGASLIAWSEWLAGIATGAALGWLLLNRLKLTLDRSTGKLWRSADFSLLPLLLVTFLVKYGFEVAFAVSPSLPANAGFSAAYLLLSGGFTGLFIGKYCRYLASLRRGAESAERSASAHP</sequence>
<keyword evidence="1" id="KW-1133">Transmembrane helix</keyword>
<feature type="transmembrane region" description="Helical" evidence="1">
    <location>
        <begin position="12"/>
        <end position="28"/>
    </location>
</feature>
<accession>A0AAI9C9I5</accession>
<keyword evidence="1" id="KW-0812">Transmembrane</keyword>
<feature type="transmembrane region" description="Helical" evidence="1">
    <location>
        <begin position="40"/>
        <end position="57"/>
    </location>
</feature>
<evidence type="ECO:0000256" key="1">
    <source>
        <dbReference type="SAM" id="Phobius"/>
    </source>
</evidence>
<feature type="transmembrane region" description="Helical" evidence="1">
    <location>
        <begin position="138"/>
        <end position="156"/>
    </location>
</feature>
<dbReference type="RefSeq" id="WP_164157549.1">
    <property type="nucleotide sequence ID" value="NZ_JBFCWN010000005.1"/>
</dbReference>
<dbReference type="EMBL" id="ABLOMU010000008">
    <property type="protein sequence ID" value="EKT4440572.1"/>
    <property type="molecule type" value="Genomic_DNA"/>
</dbReference>
<evidence type="ECO:0000313" key="3">
    <source>
        <dbReference type="Proteomes" id="UP001214521"/>
    </source>
</evidence>
<evidence type="ECO:0000313" key="2">
    <source>
        <dbReference type="EMBL" id="EKT4440572.1"/>
    </source>
</evidence>
<dbReference type="AlphaFoldDB" id="A0AAI9C9I5"/>
<protein>
    <submittedName>
        <fullName evidence="2">DUF1453 domain-containing protein</fullName>
    </submittedName>
</protein>
<feature type="transmembrane region" description="Helical" evidence="1">
    <location>
        <begin position="63"/>
        <end position="84"/>
    </location>
</feature>
<feature type="transmembrane region" description="Helical" evidence="1">
    <location>
        <begin position="104"/>
        <end position="126"/>
    </location>
</feature>